<dbReference type="InterPro" id="IPR042855">
    <property type="entry name" value="V_SNARE_CC"/>
</dbReference>
<feature type="transmembrane region" description="Helical" evidence="2">
    <location>
        <begin position="134"/>
        <end position="154"/>
    </location>
</feature>
<name>A0A0R3U6N2_MESCO</name>
<feature type="domain" description="V-SNARE coiled-coil homology" evidence="3">
    <location>
        <begin position="70"/>
        <end position="130"/>
    </location>
</feature>
<gene>
    <name evidence="4" type="ORF">MCOS_LOCUS2447</name>
</gene>
<dbReference type="GO" id="GO:0016020">
    <property type="term" value="C:membrane"/>
    <property type="evidence" value="ECO:0007669"/>
    <property type="project" value="InterPro"/>
</dbReference>
<protein>
    <recommendedName>
        <fullName evidence="3">V-SNARE coiled-coil homology domain-containing protein</fullName>
    </recommendedName>
</protein>
<evidence type="ECO:0000313" key="4">
    <source>
        <dbReference type="EMBL" id="VDD76444.1"/>
    </source>
</evidence>
<dbReference type="STRING" id="53468.A0A0R3U6N2"/>
<dbReference type="Proteomes" id="UP000267029">
    <property type="component" value="Unassembled WGS sequence"/>
</dbReference>
<dbReference type="InterPro" id="IPR001388">
    <property type="entry name" value="Synaptobrevin-like"/>
</dbReference>
<evidence type="ECO:0000256" key="1">
    <source>
        <dbReference type="PROSITE-ProRule" id="PRU00290"/>
    </source>
</evidence>
<keyword evidence="2" id="KW-0472">Membrane</keyword>
<dbReference type="PANTHER" id="PTHR45701">
    <property type="entry name" value="SYNAPTOBREVIN FAMILY MEMBER"/>
    <property type="match status" value="1"/>
</dbReference>
<dbReference type="PRINTS" id="PR00219">
    <property type="entry name" value="SYNAPTOBREVN"/>
</dbReference>
<accession>A0A0R3U6N2</accession>
<keyword evidence="2" id="KW-1133">Transmembrane helix</keyword>
<organism evidence="4 5">
    <name type="scientific">Mesocestoides corti</name>
    <name type="common">Flatworm</name>
    <dbReference type="NCBI Taxonomy" id="53468"/>
    <lineage>
        <taxon>Eukaryota</taxon>
        <taxon>Metazoa</taxon>
        <taxon>Spiralia</taxon>
        <taxon>Lophotrochozoa</taxon>
        <taxon>Platyhelminthes</taxon>
        <taxon>Cestoda</taxon>
        <taxon>Eucestoda</taxon>
        <taxon>Cyclophyllidea</taxon>
        <taxon>Mesocestoididae</taxon>
        <taxon>Mesocestoides</taxon>
    </lineage>
</organism>
<dbReference type="InterPro" id="IPR016444">
    <property type="entry name" value="Synaptobrevin/VAMP"/>
</dbReference>
<reference evidence="4 5" key="1">
    <citation type="submission" date="2018-10" db="EMBL/GenBank/DDBJ databases">
        <authorList>
            <consortium name="Pathogen Informatics"/>
        </authorList>
    </citation>
    <scope>NUCLEOTIDE SEQUENCE [LARGE SCALE GENOMIC DNA]</scope>
</reference>
<sequence length="177" mass="20003">MKALQTHDPHGHESSHTRVAIKRGEAESGKRQTCPTGCACASHAREGSQRLAEGGHSVGAQSYAYSGQNRIQQQQAEVNEVVGIMKDNVARVLERDQRLSDLDHRADELQVHSREFESISRSIQRKYFWRNMKMWAIIVGVVIVLIIVIIIAYAPPPNQLFVSPKLQHVLELWEMDP</sequence>
<dbReference type="SUPFAM" id="SSF58038">
    <property type="entry name" value="SNARE fusion complex"/>
    <property type="match status" value="1"/>
</dbReference>
<dbReference type="GO" id="GO:0016192">
    <property type="term" value="P:vesicle-mediated transport"/>
    <property type="evidence" value="ECO:0007669"/>
    <property type="project" value="InterPro"/>
</dbReference>
<evidence type="ECO:0000256" key="2">
    <source>
        <dbReference type="SAM" id="Phobius"/>
    </source>
</evidence>
<dbReference type="Pfam" id="PF00957">
    <property type="entry name" value="Synaptobrevin"/>
    <property type="match status" value="1"/>
</dbReference>
<keyword evidence="5" id="KW-1185">Reference proteome</keyword>
<dbReference type="PROSITE" id="PS50892">
    <property type="entry name" value="V_SNARE"/>
    <property type="match status" value="1"/>
</dbReference>
<keyword evidence="1" id="KW-0175">Coiled coil</keyword>
<keyword evidence="2" id="KW-0812">Transmembrane</keyword>
<dbReference type="CDD" id="cd15870">
    <property type="entry name" value="R-SNARE_VAMP2"/>
    <property type="match status" value="1"/>
</dbReference>
<dbReference type="Gene3D" id="1.20.5.110">
    <property type="match status" value="1"/>
</dbReference>
<dbReference type="OrthoDB" id="190375at2759"/>
<dbReference type="AlphaFoldDB" id="A0A0R3U6N2"/>
<evidence type="ECO:0000259" key="3">
    <source>
        <dbReference type="PROSITE" id="PS50892"/>
    </source>
</evidence>
<evidence type="ECO:0000313" key="5">
    <source>
        <dbReference type="Proteomes" id="UP000267029"/>
    </source>
</evidence>
<proteinExistence type="predicted"/>
<dbReference type="EMBL" id="UXSR01000400">
    <property type="protein sequence ID" value="VDD76444.1"/>
    <property type="molecule type" value="Genomic_DNA"/>
</dbReference>